<proteinExistence type="predicted"/>
<evidence type="ECO:0000313" key="2">
    <source>
        <dbReference type="EMBL" id="UYU90253.1"/>
    </source>
</evidence>
<dbReference type="EMBL" id="CP083685">
    <property type="protein sequence ID" value="UYU90253.1"/>
    <property type="molecule type" value="Genomic_DNA"/>
</dbReference>
<dbReference type="AlphaFoldDB" id="A0AB38UBJ6"/>
<name>A0AB38UBJ6_BACT4</name>
<protein>
    <submittedName>
        <fullName evidence="2">Phosphoribosyltransferase</fullName>
    </submittedName>
</protein>
<organism evidence="2 3">
    <name type="scientific">Bacteroides thetaiotaomicron</name>
    <dbReference type="NCBI Taxonomy" id="818"/>
    <lineage>
        <taxon>Bacteria</taxon>
        <taxon>Pseudomonadati</taxon>
        <taxon>Bacteroidota</taxon>
        <taxon>Bacteroidia</taxon>
        <taxon>Bacteroidales</taxon>
        <taxon>Bacteroidaceae</taxon>
        <taxon>Bacteroides</taxon>
    </lineage>
</organism>
<gene>
    <name evidence="2" type="ORF">KQP74_20295</name>
</gene>
<reference evidence="2" key="1">
    <citation type="submission" date="2021-06" db="EMBL/GenBank/DDBJ databases">
        <title>Interrogation of the integrated mobile genetic elements in gut-associated Bacteroides with a consensus prediction approach.</title>
        <authorList>
            <person name="Campbell D.E."/>
            <person name="Leigh J.R."/>
            <person name="Kim T."/>
            <person name="England W."/>
            <person name="Whitaker R.J."/>
            <person name="Degnan P.H."/>
        </authorList>
    </citation>
    <scope>NUCLEOTIDE SEQUENCE</scope>
    <source>
        <strain evidence="2">VPI-3443</strain>
    </source>
</reference>
<sequence length="203" mass="23271">MYTLKYDKKIKEFRHRDSCLVRMRKEKSMAFKECKYYVIHDYYPLSGIGNDVDINIKTIRSFIYSFKDGHKANVEYAANIIVESIKKEGVNLENTCLMIIPASKPEKTNKRFKYFCSIVAKALNIENGFNYLSAIEHEETKGTSNKNITPYLIINSEQYKGKNVLLFDDIITSGSSFKQVSAKLLETGAKSITGIFIAKTTRE</sequence>
<evidence type="ECO:0000313" key="3">
    <source>
        <dbReference type="Proteomes" id="UP001162960"/>
    </source>
</evidence>
<evidence type="ECO:0000259" key="1">
    <source>
        <dbReference type="Pfam" id="PF00156"/>
    </source>
</evidence>
<dbReference type="GO" id="GO:0016757">
    <property type="term" value="F:glycosyltransferase activity"/>
    <property type="evidence" value="ECO:0007669"/>
    <property type="project" value="UniProtKB-KW"/>
</dbReference>
<dbReference type="Pfam" id="PF00156">
    <property type="entry name" value="Pribosyltran"/>
    <property type="match status" value="1"/>
</dbReference>
<dbReference type="SUPFAM" id="SSF53271">
    <property type="entry name" value="PRTase-like"/>
    <property type="match status" value="1"/>
</dbReference>
<keyword evidence="2" id="KW-0808">Transferase</keyword>
<dbReference type="InterPro" id="IPR029057">
    <property type="entry name" value="PRTase-like"/>
</dbReference>
<keyword evidence="2" id="KW-0328">Glycosyltransferase</keyword>
<feature type="domain" description="Phosphoribosyltransferase" evidence="1">
    <location>
        <begin position="115"/>
        <end position="192"/>
    </location>
</feature>
<accession>A0AB38UBJ6</accession>
<dbReference type="Proteomes" id="UP001162960">
    <property type="component" value="Chromosome"/>
</dbReference>
<dbReference type="InterPro" id="IPR000836">
    <property type="entry name" value="PRTase_dom"/>
</dbReference>
<dbReference type="Gene3D" id="3.40.50.2020">
    <property type="match status" value="1"/>
</dbReference>
<dbReference type="CDD" id="cd06223">
    <property type="entry name" value="PRTases_typeI"/>
    <property type="match status" value="1"/>
</dbReference>
<dbReference type="RefSeq" id="WP_061473318.1">
    <property type="nucleotide sequence ID" value="NZ_CP083685.1"/>
</dbReference>